<dbReference type="EMBL" id="AQHR01000029">
    <property type="protein sequence ID" value="EON78616.1"/>
    <property type="molecule type" value="Genomic_DNA"/>
</dbReference>
<evidence type="ECO:0000313" key="1">
    <source>
        <dbReference type="EMBL" id="EON78616.1"/>
    </source>
</evidence>
<dbReference type="Proteomes" id="UP000013909">
    <property type="component" value="Unassembled WGS sequence"/>
</dbReference>
<accession>R7ZWV8</accession>
<name>R7ZWV8_9BACT</name>
<comment type="caution">
    <text evidence="1">The sequence shown here is derived from an EMBL/GenBank/DDBJ whole genome shotgun (WGS) entry which is preliminary data.</text>
</comment>
<reference evidence="1 2" key="1">
    <citation type="submission" date="2013-02" db="EMBL/GenBank/DDBJ databases">
        <title>A novel strain isolated from Lonar lake, Maharashtra, India.</title>
        <authorList>
            <person name="Singh A."/>
        </authorList>
    </citation>
    <scope>NUCLEOTIDE SEQUENCE [LARGE SCALE GENOMIC DNA]</scope>
    <source>
        <strain evidence="1 2">AK24</strain>
    </source>
</reference>
<organism evidence="1 2">
    <name type="scientific">Lunatimonas lonarensis</name>
    <dbReference type="NCBI Taxonomy" id="1232681"/>
    <lineage>
        <taxon>Bacteria</taxon>
        <taxon>Pseudomonadati</taxon>
        <taxon>Bacteroidota</taxon>
        <taxon>Cytophagia</taxon>
        <taxon>Cytophagales</taxon>
        <taxon>Cyclobacteriaceae</taxon>
    </lineage>
</organism>
<dbReference type="STRING" id="1232681.ADIS_0966"/>
<protein>
    <submittedName>
        <fullName evidence="1">Uncharacterized protein</fullName>
    </submittedName>
</protein>
<evidence type="ECO:0000313" key="2">
    <source>
        <dbReference type="Proteomes" id="UP000013909"/>
    </source>
</evidence>
<gene>
    <name evidence="1" type="ORF">ADIS_0966</name>
</gene>
<sequence length="40" mass="4596">MSLKKPTKELNQFDVIDNQCLFRVEFAYLYKTAQSGKLAG</sequence>
<proteinExistence type="predicted"/>
<dbReference type="AlphaFoldDB" id="R7ZWV8"/>
<keyword evidence="2" id="KW-1185">Reference proteome</keyword>